<dbReference type="EMBL" id="CAJEWN010000098">
    <property type="protein sequence ID" value="CAD2163492.1"/>
    <property type="molecule type" value="Genomic_DNA"/>
</dbReference>
<evidence type="ECO:0000256" key="1">
    <source>
        <dbReference type="SAM" id="Phobius"/>
    </source>
</evidence>
<feature type="transmembrane region" description="Helical" evidence="1">
    <location>
        <begin position="39"/>
        <end position="60"/>
    </location>
</feature>
<proteinExistence type="predicted"/>
<evidence type="ECO:0000313" key="3">
    <source>
        <dbReference type="Proteomes" id="UP000580250"/>
    </source>
</evidence>
<keyword evidence="1" id="KW-0812">Transmembrane</keyword>
<keyword evidence="1" id="KW-0472">Membrane</keyword>
<name>A0A6V7UQE3_MELEN</name>
<dbReference type="AlphaFoldDB" id="A0A6V7UQE3"/>
<gene>
    <name evidence="2" type="ORF">MENT_LOCUS16031</name>
</gene>
<comment type="caution">
    <text evidence="2">The sequence shown here is derived from an EMBL/GenBank/DDBJ whole genome shotgun (WGS) entry which is preliminary data.</text>
</comment>
<dbReference type="Proteomes" id="UP000580250">
    <property type="component" value="Unassembled WGS sequence"/>
</dbReference>
<organism evidence="2 3">
    <name type="scientific">Meloidogyne enterolobii</name>
    <name type="common">Root-knot nematode worm</name>
    <name type="synonym">Meloidogyne mayaguensis</name>
    <dbReference type="NCBI Taxonomy" id="390850"/>
    <lineage>
        <taxon>Eukaryota</taxon>
        <taxon>Metazoa</taxon>
        <taxon>Ecdysozoa</taxon>
        <taxon>Nematoda</taxon>
        <taxon>Chromadorea</taxon>
        <taxon>Rhabditida</taxon>
        <taxon>Tylenchina</taxon>
        <taxon>Tylenchomorpha</taxon>
        <taxon>Tylenchoidea</taxon>
        <taxon>Meloidogynidae</taxon>
        <taxon>Meloidogyninae</taxon>
        <taxon>Meloidogyne</taxon>
    </lineage>
</organism>
<sequence length="72" mass="8873">MKCFLYKEGNRLSGLPKFSKVSFQRYRIHQNIYQISKHLLNYGLCYIILQVFYQIFYLIFKKISQQLFKRIL</sequence>
<protein>
    <submittedName>
        <fullName evidence="2">Uncharacterized protein</fullName>
    </submittedName>
</protein>
<evidence type="ECO:0000313" key="2">
    <source>
        <dbReference type="EMBL" id="CAD2163492.1"/>
    </source>
</evidence>
<accession>A0A6V7UQE3</accession>
<keyword evidence="1" id="KW-1133">Transmembrane helix</keyword>
<reference evidence="2 3" key="1">
    <citation type="submission" date="2020-08" db="EMBL/GenBank/DDBJ databases">
        <authorList>
            <person name="Koutsovoulos G."/>
            <person name="Danchin GJ E."/>
        </authorList>
    </citation>
    <scope>NUCLEOTIDE SEQUENCE [LARGE SCALE GENOMIC DNA]</scope>
</reference>